<accession>A0ABN2WIZ8</accession>
<reference evidence="5 6" key="1">
    <citation type="journal article" date="2019" name="Int. J. Syst. Evol. Microbiol.">
        <title>The Global Catalogue of Microorganisms (GCM) 10K type strain sequencing project: providing services to taxonomists for standard genome sequencing and annotation.</title>
        <authorList>
            <consortium name="The Broad Institute Genomics Platform"/>
            <consortium name="The Broad Institute Genome Sequencing Center for Infectious Disease"/>
            <person name="Wu L."/>
            <person name="Ma J."/>
        </authorList>
    </citation>
    <scope>NUCLEOTIDE SEQUENCE [LARGE SCALE GENOMIC DNA]</scope>
    <source>
        <strain evidence="5 6">JCM 15478</strain>
    </source>
</reference>
<dbReference type="InterPro" id="IPR000182">
    <property type="entry name" value="GNAT_dom"/>
</dbReference>
<dbReference type="PANTHER" id="PTHR43792:SF8">
    <property type="entry name" value="[RIBOSOMAL PROTEIN US5]-ALANINE N-ACETYLTRANSFERASE"/>
    <property type="match status" value="1"/>
</dbReference>
<dbReference type="Pfam" id="PF13302">
    <property type="entry name" value="Acetyltransf_3"/>
    <property type="match status" value="1"/>
</dbReference>
<dbReference type="InterPro" id="IPR016181">
    <property type="entry name" value="Acyl_CoA_acyltransferase"/>
</dbReference>
<dbReference type="EMBL" id="BAAAPE010000015">
    <property type="protein sequence ID" value="GAA2093606.1"/>
    <property type="molecule type" value="Genomic_DNA"/>
</dbReference>
<evidence type="ECO:0000259" key="4">
    <source>
        <dbReference type="PROSITE" id="PS51186"/>
    </source>
</evidence>
<dbReference type="Proteomes" id="UP001500016">
    <property type="component" value="Unassembled WGS sequence"/>
</dbReference>
<keyword evidence="6" id="KW-1185">Reference proteome</keyword>
<organism evidence="5 6">
    <name type="scientific">Streptomyces albiaxialis</name>
    <dbReference type="NCBI Taxonomy" id="329523"/>
    <lineage>
        <taxon>Bacteria</taxon>
        <taxon>Bacillati</taxon>
        <taxon>Actinomycetota</taxon>
        <taxon>Actinomycetes</taxon>
        <taxon>Kitasatosporales</taxon>
        <taxon>Streptomycetaceae</taxon>
        <taxon>Streptomyces</taxon>
    </lineage>
</organism>
<protein>
    <recommendedName>
        <fullName evidence="4">N-acetyltransferase domain-containing protein</fullName>
    </recommendedName>
</protein>
<evidence type="ECO:0000256" key="2">
    <source>
        <dbReference type="ARBA" id="ARBA00023315"/>
    </source>
</evidence>
<evidence type="ECO:0000256" key="1">
    <source>
        <dbReference type="ARBA" id="ARBA00022679"/>
    </source>
</evidence>
<dbReference type="RefSeq" id="WP_344532686.1">
    <property type="nucleotide sequence ID" value="NZ_BAAAPE010000015.1"/>
</dbReference>
<comment type="caution">
    <text evidence="5">The sequence shown here is derived from an EMBL/GenBank/DDBJ whole genome shotgun (WGS) entry which is preliminary data.</text>
</comment>
<feature type="domain" description="N-acetyltransferase" evidence="4">
    <location>
        <begin position="4"/>
        <end position="158"/>
    </location>
</feature>
<dbReference type="Gene3D" id="3.40.630.30">
    <property type="match status" value="1"/>
</dbReference>
<proteinExistence type="inferred from homology"/>
<evidence type="ECO:0000256" key="3">
    <source>
        <dbReference type="ARBA" id="ARBA00038502"/>
    </source>
</evidence>
<dbReference type="SUPFAM" id="SSF55729">
    <property type="entry name" value="Acyl-CoA N-acyltransferases (Nat)"/>
    <property type="match status" value="1"/>
</dbReference>
<evidence type="ECO:0000313" key="6">
    <source>
        <dbReference type="Proteomes" id="UP001500016"/>
    </source>
</evidence>
<name>A0ABN2WIZ8_9ACTN</name>
<sequence length="164" mass="18640">MNGLRLEPWSEDDLWLLRRSNEPEMTAYLGGPEPEEKLLARHRRYLDPRGQGQMFRVELDGTVAGLIGYWERAWRGGLVWETGWAVLPECQGLGVAVRAARAVASRARGEGRHRYLHAFPKPEHVASNAVCRKAGFELLGTVDFEYPPGHPIISHDWRRDLAET</sequence>
<keyword evidence="1" id="KW-0808">Transferase</keyword>
<dbReference type="PANTHER" id="PTHR43792">
    <property type="entry name" value="GNAT FAMILY, PUTATIVE (AFU_ORTHOLOGUE AFUA_3G00765)-RELATED-RELATED"/>
    <property type="match status" value="1"/>
</dbReference>
<keyword evidence="2" id="KW-0012">Acyltransferase</keyword>
<dbReference type="InterPro" id="IPR051531">
    <property type="entry name" value="N-acetyltransferase"/>
</dbReference>
<evidence type="ECO:0000313" key="5">
    <source>
        <dbReference type="EMBL" id="GAA2093606.1"/>
    </source>
</evidence>
<comment type="similarity">
    <text evidence="3">Belongs to the acetyltransferase family. RimJ subfamily.</text>
</comment>
<dbReference type="PROSITE" id="PS51186">
    <property type="entry name" value="GNAT"/>
    <property type="match status" value="1"/>
</dbReference>
<gene>
    <name evidence="5" type="ORF">GCM10009801_60950</name>
</gene>